<evidence type="ECO:0000256" key="1">
    <source>
        <dbReference type="SAM" id="Coils"/>
    </source>
</evidence>
<dbReference type="Proteomes" id="UP000663873">
    <property type="component" value="Unassembled WGS sequence"/>
</dbReference>
<dbReference type="EMBL" id="CAJOBP010086282">
    <property type="protein sequence ID" value="CAF4931844.1"/>
    <property type="molecule type" value="Genomic_DNA"/>
</dbReference>
<comment type="caution">
    <text evidence="2">The sequence shown here is derived from an EMBL/GenBank/DDBJ whole genome shotgun (WGS) entry which is preliminary data.</text>
</comment>
<feature type="non-terminal residue" evidence="2">
    <location>
        <position position="1"/>
    </location>
</feature>
<sequence>EKFNQVIDDFSNNETKFKEILEQHGSILLTLVGNNPEEADEVQHSLNELEQEWNRMETNLSRCQKQLEQAMIESAEFNSK</sequence>
<organism evidence="2 3">
    <name type="scientific">Rotaria socialis</name>
    <dbReference type="NCBI Taxonomy" id="392032"/>
    <lineage>
        <taxon>Eukaryota</taxon>
        <taxon>Metazoa</taxon>
        <taxon>Spiralia</taxon>
        <taxon>Gnathifera</taxon>
        <taxon>Rotifera</taxon>
        <taxon>Eurotatoria</taxon>
        <taxon>Bdelloidea</taxon>
        <taxon>Philodinida</taxon>
        <taxon>Philodinidae</taxon>
        <taxon>Rotaria</taxon>
    </lineage>
</organism>
<feature type="coiled-coil region" evidence="1">
    <location>
        <begin position="39"/>
        <end position="66"/>
    </location>
</feature>
<name>A0A821WR61_9BILA</name>
<proteinExistence type="predicted"/>
<evidence type="ECO:0000313" key="3">
    <source>
        <dbReference type="Proteomes" id="UP000663873"/>
    </source>
</evidence>
<evidence type="ECO:0000313" key="2">
    <source>
        <dbReference type="EMBL" id="CAF4931844.1"/>
    </source>
</evidence>
<keyword evidence="1" id="KW-0175">Coiled coil</keyword>
<gene>
    <name evidence="2" type="ORF">UJA718_LOCUS46904</name>
</gene>
<feature type="non-terminal residue" evidence="2">
    <location>
        <position position="80"/>
    </location>
</feature>
<dbReference type="Gene3D" id="1.20.58.60">
    <property type="match status" value="1"/>
</dbReference>
<accession>A0A821WR61</accession>
<reference evidence="2" key="1">
    <citation type="submission" date="2021-02" db="EMBL/GenBank/DDBJ databases">
        <authorList>
            <person name="Nowell W R."/>
        </authorList>
    </citation>
    <scope>NUCLEOTIDE SEQUENCE</scope>
</reference>
<keyword evidence="3" id="KW-1185">Reference proteome</keyword>
<protein>
    <submittedName>
        <fullName evidence="2">Uncharacterized protein</fullName>
    </submittedName>
</protein>
<dbReference type="SUPFAM" id="SSF46966">
    <property type="entry name" value="Spectrin repeat"/>
    <property type="match status" value="1"/>
</dbReference>
<dbReference type="AlphaFoldDB" id="A0A821WR61"/>